<evidence type="ECO:0000313" key="5">
    <source>
        <dbReference type="EMBL" id="PNG27948.1"/>
    </source>
</evidence>
<evidence type="ECO:0000256" key="3">
    <source>
        <dbReference type="ARBA" id="ARBA00022795"/>
    </source>
</evidence>
<sequence length="130" mass="12941">MNSVASATGTSASASTSAATSATVDYNQFLQLLIAEIKNQDPTSPTDPTQYMSQLASFSSVEQQVKTNSTLDALLATQAGTLIGKTATSADGTINGVITSVTTSAGGDVTATLKDGSTITLGSGVTISAT</sequence>
<dbReference type="Pfam" id="PF03963">
    <property type="entry name" value="FlgD"/>
    <property type="match status" value="1"/>
</dbReference>
<evidence type="ECO:0000256" key="2">
    <source>
        <dbReference type="ARBA" id="ARBA00016013"/>
    </source>
</evidence>
<comment type="function">
    <text evidence="4">Required for flagellar hook formation. May act as a scaffolding protein.</text>
</comment>
<name>A0A2J7TME7_METSI</name>
<dbReference type="InterPro" id="IPR005648">
    <property type="entry name" value="FlgD"/>
</dbReference>
<keyword evidence="5" id="KW-0282">Flagellum</keyword>
<proteinExistence type="inferred from homology"/>
<evidence type="ECO:0000313" key="6">
    <source>
        <dbReference type="Proteomes" id="UP000236286"/>
    </source>
</evidence>
<dbReference type="EMBL" id="PDZR01000001">
    <property type="protein sequence ID" value="PNG27948.1"/>
    <property type="molecule type" value="Genomic_DNA"/>
</dbReference>
<evidence type="ECO:0000256" key="4">
    <source>
        <dbReference type="ARBA" id="ARBA00024746"/>
    </source>
</evidence>
<organism evidence="5 6">
    <name type="scientific">Methylocella silvestris</name>
    <dbReference type="NCBI Taxonomy" id="199596"/>
    <lineage>
        <taxon>Bacteria</taxon>
        <taxon>Pseudomonadati</taxon>
        <taxon>Pseudomonadota</taxon>
        <taxon>Alphaproteobacteria</taxon>
        <taxon>Hyphomicrobiales</taxon>
        <taxon>Beijerinckiaceae</taxon>
        <taxon>Methylocella</taxon>
    </lineage>
</organism>
<accession>A0A2J7TME7</accession>
<dbReference type="RefSeq" id="WP_102842255.1">
    <property type="nucleotide sequence ID" value="NZ_PDZR01000001.1"/>
</dbReference>
<dbReference type="Proteomes" id="UP000236286">
    <property type="component" value="Unassembled WGS sequence"/>
</dbReference>
<reference evidence="5 6" key="1">
    <citation type="submission" date="2017-10" db="EMBL/GenBank/DDBJ databases">
        <title>Genome announcement of Methylocella silvestris TVC from permafrost.</title>
        <authorList>
            <person name="Wang J."/>
            <person name="Geng K."/>
            <person name="Ul-Haque F."/>
            <person name="Crombie A.T."/>
            <person name="Street L.E."/>
            <person name="Wookey P.A."/>
            <person name="Murrell J.C."/>
            <person name="Pratscher J."/>
        </authorList>
    </citation>
    <scope>NUCLEOTIDE SEQUENCE [LARGE SCALE GENOMIC DNA]</scope>
    <source>
        <strain evidence="5 6">TVC</strain>
    </source>
</reference>
<dbReference type="OrthoDB" id="9785233at2"/>
<keyword evidence="3" id="KW-1005">Bacterial flagellum biogenesis</keyword>
<comment type="caution">
    <text evidence="5">The sequence shown here is derived from an EMBL/GenBank/DDBJ whole genome shotgun (WGS) entry which is preliminary data.</text>
</comment>
<dbReference type="NCBIfam" id="NF004670">
    <property type="entry name" value="PRK06009.1"/>
    <property type="match status" value="1"/>
</dbReference>
<keyword evidence="5" id="KW-0969">Cilium</keyword>
<gene>
    <name evidence="5" type="ORF">CR492_03420</name>
</gene>
<keyword evidence="5" id="KW-0966">Cell projection</keyword>
<dbReference type="AlphaFoldDB" id="A0A2J7TME7"/>
<evidence type="ECO:0000256" key="1">
    <source>
        <dbReference type="ARBA" id="ARBA00010577"/>
    </source>
</evidence>
<protein>
    <recommendedName>
        <fullName evidence="2">Basal-body rod modification protein FlgD</fullName>
    </recommendedName>
</protein>
<comment type="similarity">
    <text evidence="1">Belongs to the FlgD family.</text>
</comment>
<dbReference type="GO" id="GO:0044781">
    <property type="term" value="P:bacterial-type flagellum organization"/>
    <property type="evidence" value="ECO:0007669"/>
    <property type="project" value="UniProtKB-KW"/>
</dbReference>